<comment type="similarity">
    <text evidence="4">Belongs to the RNase PH family. Rrp42 subfamily.</text>
</comment>
<protein>
    <recommendedName>
        <fullName evidence="4">Exosome complex component Rrp42</fullName>
    </recommendedName>
</protein>
<dbReference type="Pfam" id="PF03725">
    <property type="entry name" value="RNase_PH_C"/>
    <property type="match status" value="1"/>
</dbReference>
<dbReference type="InterPro" id="IPR015847">
    <property type="entry name" value="ExoRNase_PH_dom2"/>
</dbReference>
<evidence type="ECO:0000256" key="3">
    <source>
        <dbReference type="ARBA" id="ARBA00022835"/>
    </source>
</evidence>
<evidence type="ECO:0000256" key="2">
    <source>
        <dbReference type="ARBA" id="ARBA00022490"/>
    </source>
</evidence>
<evidence type="ECO:0000256" key="1">
    <source>
        <dbReference type="ARBA" id="ARBA00004496"/>
    </source>
</evidence>
<dbReference type="FunFam" id="3.30.230.70:FF:000017">
    <property type="entry name" value="Exosome complex component Rrp42"/>
    <property type="match status" value="1"/>
</dbReference>
<sequence length="259" mass="28963">MNQEEIISTVKRDYLVDLAEEEKRIDDREMDEYREIDIEKSWAGNAEGSAFVKLGKTQVLTGVKIESGTPYPDKPEEGVLMTNAELTPMAHATFEAGPPGEEATELARVVDRGIRESGMIGLDELCIESEEEVWMVHVDIHVLDHDGNLIDASALSSVAALLSTEPPEDEEEWELPEFPVSKKPITTTFAKIGDALVADPCLEEENIMDARFTMTTLEDESICAMQKGSSGPFTKDDFKKAREWAKVKSKELRKELKRD</sequence>
<dbReference type="PANTHER" id="PTHR11097">
    <property type="entry name" value="EXOSOME COMPLEX EXONUCLEASE RIBOSOMAL RNA PROCESSING PROTEIN"/>
    <property type="match status" value="1"/>
</dbReference>
<keyword evidence="2 4" id="KW-0963">Cytoplasm</keyword>
<dbReference type="InterPro" id="IPR036345">
    <property type="entry name" value="ExoRNase_PH_dom2_sf"/>
</dbReference>
<dbReference type="GO" id="GO:0035925">
    <property type="term" value="F:mRNA 3'-UTR AU-rich region binding"/>
    <property type="evidence" value="ECO:0007669"/>
    <property type="project" value="TreeGrafter"/>
</dbReference>
<dbReference type="Gene3D" id="3.30.230.70">
    <property type="entry name" value="GHMP Kinase, N-terminal domain"/>
    <property type="match status" value="1"/>
</dbReference>
<evidence type="ECO:0000256" key="4">
    <source>
        <dbReference type="HAMAP-Rule" id="MF_00622"/>
    </source>
</evidence>
<dbReference type="InterPro" id="IPR020568">
    <property type="entry name" value="Ribosomal_Su5_D2-typ_SF"/>
</dbReference>
<evidence type="ECO:0000259" key="5">
    <source>
        <dbReference type="Pfam" id="PF01138"/>
    </source>
</evidence>
<dbReference type="SUPFAM" id="SSF55666">
    <property type="entry name" value="Ribonuclease PH domain 2-like"/>
    <property type="match status" value="1"/>
</dbReference>
<comment type="subunit">
    <text evidence="4">Component of the archaeal exosome complex. Forms a hexameric ring-like arrangement composed of 3 Rrp41-Rrp42 heterodimers. The hexameric ring associates with a trimer of Rrp4 and/or Csl4 subunits.</text>
</comment>
<keyword evidence="8" id="KW-1185">Reference proteome</keyword>
<dbReference type="AlphaFoldDB" id="A0A133UAP2"/>
<dbReference type="InterPro" id="IPR050590">
    <property type="entry name" value="Exosome_comp_Rrp42_subfam"/>
</dbReference>
<name>A0A133UAP2_9EURY</name>
<dbReference type="NCBIfam" id="NF003282">
    <property type="entry name" value="PRK04282.1-1"/>
    <property type="match status" value="1"/>
</dbReference>
<dbReference type="Proteomes" id="UP000070195">
    <property type="component" value="Unassembled WGS sequence"/>
</dbReference>
<dbReference type="SUPFAM" id="SSF54211">
    <property type="entry name" value="Ribosomal protein S5 domain 2-like"/>
    <property type="match status" value="1"/>
</dbReference>
<accession>A0A133UAP2</accession>
<dbReference type="GO" id="GO:0000177">
    <property type="term" value="C:cytoplasmic exosome (RNase complex)"/>
    <property type="evidence" value="ECO:0007669"/>
    <property type="project" value="TreeGrafter"/>
</dbReference>
<evidence type="ECO:0000259" key="6">
    <source>
        <dbReference type="Pfam" id="PF03725"/>
    </source>
</evidence>
<keyword evidence="3 4" id="KW-0271">Exosome</keyword>
<reference evidence="7 8" key="1">
    <citation type="journal article" date="2016" name="Sci. Rep.">
        <title>Metabolic traits of an uncultured archaeal lineage -MSBL1- from brine pools of the Red Sea.</title>
        <authorList>
            <person name="Mwirichia R."/>
            <person name="Alam I."/>
            <person name="Rashid M."/>
            <person name="Vinu M."/>
            <person name="Ba-Alawi W."/>
            <person name="Anthony Kamau A."/>
            <person name="Kamanda Ngugi D."/>
            <person name="Goker M."/>
            <person name="Klenk H.P."/>
            <person name="Bajic V."/>
            <person name="Stingl U."/>
        </authorList>
    </citation>
    <scope>NUCLEOTIDE SEQUENCE [LARGE SCALE GENOMIC DNA]</scope>
    <source>
        <strain evidence="7">SCGC-AAA259D18</strain>
    </source>
</reference>
<proteinExistence type="inferred from homology"/>
<feature type="domain" description="Exoribonuclease phosphorolytic" evidence="5">
    <location>
        <begin position="32"/>
        <end position="164"/>
    </location>
</feature>
<evidence type="ECO:0000313" key="7">
    <source>
        <dbReference type="EMBL" id="KXA91263.1"/>
    </source>
</evidence>
<feature type="domain" description="Exoribonuclease phosphorolytic" evidence="6">
    <location>
        <begin position="184"/>
        <end position="246"/>
    </location>
</feature>
<comment type="subcellular location">
    <subcellularLocation>
        <location evidence="1 4">Cytoplasm</location>
    </subcellularLocation>
</comment>
<dbReference type="Pfam" id="PF01138">
    <property type="entry name" value="RNase_PH"/>
    <property type="match status" value="1"/>
</dbReference>
<dbReference type="InterPro" id="IPR027408">
    <property type="entry name" value="PNPase/RNase_PH_dom_sf"/>
</dbReference>
<comment type="caution">
    <text evidence="7">The sequence shown here is derived from an EMBL/GenBank/DDBJ whole genome shotgun (WGS) entry which is preliminary data.</text>
</comment>
<dbReference type="PATRIC" id="fig|1698262.3.peg.287"/>
<dbReference type="InterPro" id="IPR001247">
    <property type="entry name" value="ExoRNase_PH_dom1"/>
</dbReference>
<gene>
    <name evidence="4" type="primary">rrp42</name>
    <name evidence="7" type="ORF">AKJ63_01695</name>
</gene>
<evidence type="ECO:0000313" key="8">
    <source>
        <dbReference type="Proteomes" id="UP000070195"/>
    </source>
</evidence>
<dbReference type="GO" id="GO:0016075">
    <property type="term" value="P:rRNA catabolic process"/>
    <property type="evidence" value="ECO:0007669"/>
    <property type="project" value="TreeGrafter"/>
</dbReference>
<dbReference type="PANTHER" id="PTHR11097:SF8">
    <property type="entry name" value="EXOSOME COMPLEX COMPONENT RRP42"/>
    <property type="match status" value="1"/>
</dbReference>
<dbReference type="CDD" id="cd11365">
    <property type="entry name" value="RNase_PH_archRRP42"/>
    <property type="match status" value="1"/>
</dbReference>
<dbReference type="InterPro" id="IPR020869">
    <property type="entry name" value="Rrp42_archaea"/>
</dbReference>
<organism evidence="7 8">
    <name type="scientific">candidate division MSBL1 archaeon SCGC-AAA259D18</name>
    <dbReference type="NCBI Taxonomy" id="1698262"/>
    <lineage>
        <taxon>Archaea</taxon>
        <taxon>Methanobacteriati</taxon>
        <taxon>Methanobacteriota</taxon>
        <taxon>candidate division MSBL1</taxon>
    </lineage>
</organism>
<dbReference type="HAMAP" id="MF_00622">
    <property type="entry name" value="Exosome_Rrp42"/>
    <property type="match status" value="1"/>
</dbReference>
<comment type="function">
    <text evidence="4">Non-catalytic component of the exosome, which is a complex involved in RNA degradation. Contributes to the structuring of the Rrp41 active site.</text>
</comment>
<dbReference type="EMBL" id="LHXM01000029">
    <property type="protein sequence ID" value="KXA91263.1"/>
    <property type="molecule type" value="Genomic_DNA"/>
</dbReference>